<evidence type="ECO:0000313" key="1">
    <source>
        <dbReference type="EMBL" id="KAF7349884.1"/>
    </source>
</evidence>
<reference evidence="1" key="1">
    <citation type="submission" date="2020-05" db="EMBL/GenBank/DDBJ databases">
        <title>Mycena genomes resolve the evolution of fungal bioluminescence.</title>
        <authorList>
            <person name="Tsai I.J."/>
        </authorList>
    </citation>
    <scope>NUCLEOTIDE SEQUENCE</scope>
    <source>
        <strain evidence="1">CCC161011</strain>
    </source>
</reference>
<dbReference type="EMBL" id="JACAZI010000010">
    <property type="protein sequence ID" value="KAF7349884.1"/>
    <property type="molecule type" value="Genomic_DNA"/>
</dbReference>
<comment type="caution">
    <text evidence="1">The sequence shown here is derived from an EMBL/GenBank/DDBJ whole genome shotgun (WGS) entry which is preliminary data.</text>
</comment>
<dbReference type="Proteomes" id="UP000620124">
    <property type="component" value="Unassembled WGS sequence"/>
</dbReference>
<protein>
    <submittedName>
        <fullName evidence="1">Uncharacterized protein</fullName>
    </submittedName>
</protein>
<dbReference type="OrthoDB" id="3090317at2759"/>
<accession>A0A8H7CTK3</accession>
<evidence type="ECO:0000313" key="2">
    <source>
        <dbReference type="Proteomes" id="UP000620124"/>
    </source>
</evidence>
<name>A0A8H7CTK3_9AGAR</name>
<sequence>MPDPWVRSTRPTRSGIVTRGIEGVDAVNCNWSRNVDVDVANKKWHCDEGVEGVDAVNCNWSRNVDVDVANKKWHCDEAAEGVDAVNCNWT</sequence>
<organism evidence="1 2">
    <name type="scientific">Mycena venus</name>
    <dbReference type="NCBI Taxonomy" id="2733690"/>
    <lineage>
        <taxon>Eukaryota</taxon>
        <taxon>Fungi</taxon>
        <taxon>Dikarya</taxon>
        <taxon>Basidiomycota</taxon>
        <taxon>Agaricomycotina</taxon>
        <taxon>Agaricomycetes</taxon>
        <taxon>Agaricomycetidae</taxon>
        <taxon>Agaricales</taxon>
        <taxon>Marasmiineae</taxon>
        <taxon>Mycenaceae</taxon>
        <taxon>Mycena</taxon>
    </lineage>
</organism>
<keyword evidence="2" id="KW-1185">Reference proteome</keyword>
<dbReference type="AlphaFoldDB" id="A0A8H7CTK3"/>
<proteinExistence type="predicted"/>
<gene>
    <name evidence="1" type="ORF">MVEN_01289000</name>
</gene>